<gene>
    <name evidence="7" type="ORF">P7D39_08560</name>
</gene>
<evidence type="ECO:0000256" key="2">
    <source>
        <dbReference type="ARBA" id="ARBA00022670"/>
    </source>
</evidence>
<evidence type="ECO:0000313" key="7">
    <source>
        <dbReference type="EMBL" id="MDT2597055.1"/>
    </source>
</evidence>
<evidence type="ECO:0000256" key="1">
    <source>
        <dbReference type="ARBA" id="ARBA00007074"/>
    </source>
</evidence>
<dbReference type="Gene3D" id="1.10.530.10">
    <property type="match status" value="1"/>
</dbReference>
<dbReference type="Pfam" id="PF00877">
    <property type="entry name" value="NLPC_P60"/>
    <property type="match status" value="1"/>
</dbReference>
<evidence type="ECO:0000256" key="5">
    <source>
        <dbReference type="SAM" id="MobiDB-lite"/>
    </source>
</evidence>
<proteinExistence type="inferred from homology"/>
<dbReference type="Pfam" id="PF18013">
    <property type="entry name" value="Phage_lysozyme2"/>
    <property type="match status" value="1"/>
</dbReference>
<dbReference type="InterPro" id="IPR010572">
    <property type="entry name" value="Tail_dom"/>
</dbReference>
<keyword evidence="3" id="KW-0378">Hydrolase</keyword>
<dbReference type="EMBL" id="JARPYR010000015">
    <property type="protein sequence ID" value="MDT2597055.1"/>
    <property type="molecule type" value="Genomic_DNA"/>
</dbReference>
<dbReference type="RefSeq" id="WP_311924762.1">
    <property type="nucleotide sequence ID" value="NZ_JARPYR010000015.1"/>
</dbReference>
<organism evidence="7 8">
    <name type="scientific">Enterococcus dongliensis</name>
    <dbReference type="NCBI Taxonomy" id="2559925"/>
    <lineage>
        <taxon>Bacteria</taxon>
        <taxon>Bacillati</taxon>
        <taxon>Bacillota</taxon>
        <taxon>Bacilli</taxon>
        <taxon>Lactobacillales</taxon>
        <taxon>Enterococcaceae</taxon>
        <taxon>Enterococcus</taxon>
    </lineage>
</organism>
<dbReference type="InterPro" id="IPR038765">
    <property type="entry name" value="Papain-like_cys_pep_sf"/>
</dbReference>
<dbReference type="SUPFAM" id="SSF54001">
    <property type="entry name" value="Cysteine proteinases"/>
    <property type="match status" value="1"/>
</dbReference>
<dbReference type="PROSITE" id="PS51935">
    <property type="entry name" value="NLPC_P60"/>
    <property type="match status" value="1"/>
</dbReference>
<dbReference type="InterPro" id="IPR041219">
    <property type="entry name" value="Phage_lysozyme2"/>
</dbReference>
<keyword evidence="2" id="KW-0645">Protease</keyword>
<name>A0ABU3EQB5_9ENTE</name>
<feature type="compositionally biased region" description="Gly residues" evidence="5">
    <location>
        <begin position="624"/>
        <end position="637"/>
    </location>
</feature>
<feature type="domain" description="NlpC/P60" evidence="6">
    <location>
        <begin position="819"/>
        <end position="964"/>
    </location>
</feature>
<dbReference type="Proteomes" id="UP001256547">
    <property type="component" value="Unassembled WGS sequence"/>
</dbReference>
<feature type="region of interest" description="Disordered" evidence="5">
    <location>
        <begin position="621"/>
        <end position="646"/>
    </location>
</feature>
<evidence type="ECO:0000256" key="4">
    <source>
        <dbReference type="ARBA" id="ARBA00022807"/>
    </source>
</evidence>
<protein>
    <submittedName>
        <fullName evidence="7">Phage tail spike protein</fullName>
    </submittedName>
</protein>
<accession>A0ABU3EQB5</accession>
<dbReference type="Pfam" id="PF06605">
    <property type="entry name" value="Prophage_tail"/>
    <property type="match status" value="1"/>
</dbReference>
<dbReference type="NCBIfam" id="TIGR01665">
    <property type="entry name" value="put_anti_recept"/>
    <property type="match status" value="1"/>
</dbReference>
<dbReference type="Gene3D" id="3.90.1720.10">
    <property type="entry name" value="endopeptidase domain like (from Nostoc punctiforme)"/>
    <property type="match status" value="1"/>
</dbReference>
<keyword evidence="4" id="KW-0788">Thiol protease</keyword>
<evidence type="ECO:0000256" key="3">
    <source>
        <dbReference type="ARBA" id="ARBA00022801"/>
    </source>
</evidence>
<dbReference type="InterPro" id="IPR000064">
    <property type="entry name" value="NLP_P60_dom"/>
</dbReference>
<evidence type="ECO:0000313" key="8">
    <source>
        <dbReference type="Proteomes" id="UP001256547"/>
    </source>
</evidence>
<reference evidence="7 8" key="1">
    <citation type="submission" date="2023-03" db="EMBL/GenBank/DDBJ databases">
        <authorList>
            <person name="Shen W."/>
            <person name="Cai J."/>
        </authorList>
    </citation>
    <scope>NUCLEOTIDE SEQUENCE [LARGE SCALE GENOMIC DNA]</scope>
    <source>
        <strain evidence="7 8">P72-2</strain>
    </source>
</reference>
<comment type="caution">
    <text evidence="7">The sequence shown here is derived from an EMBL/GenBank/DDBJ whole genome shotgun (WGS) entry which is preliminary data.</text>
</comment>
<sequence length="969" mass="106833">MSESVYFFDSDQKLIKIVDESSLFSVTQEKEITSNKEELINDKLSVSTVFDDEIKEANYMAVREDESSFSMYRIVGAADPGTMLIFTGINFGPDELDAYIINDIRPANEFFQKTIQRVMDFTLGEWRVGHLDSTLPAVSMTFYYCSIREALKNLQTLGCEIVFKCNLSGEGITDKWIEVYKQIGEYSNERYEYGDKALTIQKEVDRSNIYTSLIGRGRGEEVGDGYGRRIEFNQVYWSKSKGDPLNKPTGQINLEIPEMTAKYGIPTKNGKRRKREKVVIFEDCEEPTELIQLTYQELVNCSRPLVQFKSTIFGSDKLGNIVRIHRDDRGYHYETRIFSVKIDRLTGKVEAGLGDNLNTSSTRQASNTQNAIQSLDDKKMTFYESTEVSKWQSDIIRGAKGGSIIMMNPEDTGKGTSREPYQMVWMNGDSIATSNHFLVANSEGIGFIDGDFNEANFKTAWTIDGNFNANYIQSGRIRADIFETSFNAYGDQLKLVAGALQAVNDNKRIMELTKNGLQFWNANESVGKMGTTGDKFKGWALPDENYNGRSLFITLDSAGQIIQISAVKDKGIQLDKSGNTLINAGSSRIELFAKQLDLTGKTSLDGDFDIKGKLTLSGREVFPGQGGGSSGSTGGQGNNWNGQYPPEVQTDAEKFAWQAWVTLLSLGYSKAAAAGILGNINGEAGPSMNPDIDQIGGPAYGAIQFDGSAYPLIGSPTSNGREYVQRLMKAAGITDDYKQMAPQMRLVNWANSNGQWIGKVEPLTVAGFKAMTDPAQAAYAFENNFERPASAHPDRQGFAVTWYNKFKDLKIPQANGDIVSVAKSLLGYFTYQLIHGEAYIGSVANPDRNGITDCSGYVWLVLAKAGYRVPGNMQWYTGSMTGDARGAHNWLQEIAPEQSRAGDVVIYNIGSGAGNGGHTAILLETYRGNDTQIIQMGGDGRFSGVNTSTIGYSFGSLLGGDRCIARALK</sequence>
<dbReference type="InterPro" id="IPR007119">
    <property type="entry name" value="Phage_tail_spike_N"/>
</dbReference>
<keyword evidence="8" id="KW-1185">Reference proteome</keyword>
<comment type="similarity">
    <text evidence="1">Belongs to the peptidase C40 family.</text>
</comment>
<evidence type="ECO:0000259" key="6">
    <source>
        <dbReference type="PROSITE" id="PS51935"/>
    </source>
</evidence>